<dbReference type="Pfam" id="PF09810">
    <property type="entry name" value="Exo5"/>
    <property type="match status" value="1"/>
</dbReference>
<evidence type="ECO:0000256" key="5">
    <source>
        <dbReference type="ARBA" id="ARBA00013561"/>
    </source>
</evidence>
<name>A0A0A8L0A4_9SACH</name>
<comment type="cofactor">
    <cofactor evidence="1">
        <name>Mg(2+)</name>
        <dbReference type="ChEBI" id="CHEBI:18420"/>
    </cofactor>
</comment>
<evidence type="ECO:0000256" key="7">
    <source>
        <dbReference type="ARBA" id="ARBA00022722"/>
    </source>
</evidence>
<keyword evidence="7" id="KW-0540">Nuclease</keyword>
<evidence type="ECO:0000313" key="15">
    <source>
        <dbReference type="EMBL" id="CDO92475.1"/>
    </source>
</evidence>
<comment type="subunit">
    <text evidence="4">Monomer.</text>
</comment>
<dbReference type="EMBL" id="CCBQ010000014">
    <property type="protein sequence ID" value="CDO92475.1"/>
    <property type="molecule type" value="Genomic_DNA"/>
</dbReference>
<evidence type="ECO:0000256" key="4">
    <source>
        <dbReference type="ARBA" id="ARBA00011245"/>
    </source>
</evidence>
<dbReference type="GO" id="GO:0051539">
    <property type="term" value="F:4 iron, 4 sulfur cluster binding"/>
    <property type="evidence" value="ECO:0007669"/>
    <property type="project" value="UniProtKB-KW"/>
</dbReference>
<keyword evidence="13" id="KW-0238">DNA-binding</keyword>
<dbReference type="AlphaFoldDB" id="A0A0A8L0A4"/>
<reference evidence="15 16" key="1">
    <citation type="submission" date="2014-03" db="EMBL/GenBank/DDBJ databases">
        <title>The genome of Kluyveromyces dobzhanskii.</title>
        <authorList>
            <person name="Nystedt B."/>
            <person name="Astrom S."/>
        </authorList>
    </citation>
    <scope>NUCLEOTIDE SEQUENCE [LARGE SCALE GENOMIC DNA]</scope>
    <source>
        <strain evidence="15 16">CBS 2104</strain>
    </source>
</reference>
<keyword evidence="6" id="KW-0479">Metal-binding</keyword>
<keyword evidence="10" id="KW-0460">Magnesium</keyword>
<comment type="similarity">
    <text evidence="3">Belongs to the EXO5 family.</text>
</comment>
<dbReference type="OrthoDB" id="354769at2759"/>
<keyword evidence="12" id="KW-0411">Iron-sulfur</keyword>
<evidence type="ECO:0000256" key="13">
    <source>
        <dbReference type="ARBA" id="ARBA00023125"/>
    </source>
</evidence>
<proteinExistence type="inferred from homology"/>
<dbReference type="GO" id="GO:0005634">
    <property type="term" value="C:nucleus"/>
    <property type="evidence" value="ECO:0007669"/>
    <property type="project" value="TreeGrafter"/>
</dbReference>
<evidence type="ECO:0000256" key="14">
    <source>
        <dbReference type="ARBA" id="ARBA00030412"/>
    </source>
</evidence>
<accession>A0A0A8L0A4</accession>
<keyword evidence="6" id="KW-0004">4Fe-4S</keyword>
<dbReference type="PANTHER" id="PTHR14464:SF4">
    <property type="entry name" value="EXONUCLEASE V"/>
    <property type="match status" value="1"/>
</dbReference>
<evidence type="ECO:0000313" key="16">
    <source>
        <dbReference type="Proteomes" id="UP000031516"/>
    </source>
</evidence>
<evidence type="ECO:0000256" key="12">
    <source>
        <dbReference type="ARBA" id="ARBA00023014"/>
    </source>
</evidence>
<dbReference type="GO" id="GO:0045145">
    <property type="term" value="F:single-stranded DNA 5'-3' DNA exonuclease activity"/>
    <property type="evidence" value="ECO:0007669"/>
    <property type="project" value="InterPro"/>
</dbReference>
<keyword evidence="8" id="KW-0378">Hydrolase</keyword>
<evidence type="ECO:0000256" key="6">
    <source>
        <dbReference type="ARBA" id="ARBA00022485"/>
    </source>
</evidence>
<evidence type="ECO:0000256" key="3">
    <source>
        <dbReference type="ARBA" id="ARBA00009797"/>
    </source>
</evidence>
<evidence type="ECO:0000256" key="2">
    <source>
        <dbReference type="ARBA" id="ARBA00001966"/>
    </source>
</evidence>
<dbReference type="GO" id="GO:0003677">
    <property type="term" value="F:DNA binding"/>
    <property type="evidence" value="ECO:0007669"/>
    <property type="project" value="UniProtKB-KW"/>
</dbReference>
<dbReference type="GO" id="GO:0005739">
    <property type="term" value="C:mitochondrion"/>
    <property type="evidence" value="ECO:0007669"/>
    <property type="project" value="TreeGrafter"/>
</dbReference>
<keyword evidence="11" id="KW-0408">Iron</keyword>
<dbReference type="GO" id="GO:0036297">
    <property type="term" value="P:interstrand cross-link repair"/>
    <property type="evidence" value="ECO:0007669"/>
    <property type="project" value="TreeGrafter"/>
</dbReference>
<gene>
    <name evidence="15" type="ORF">KLDO_g796</name>
</gene>
<organism evidence="15 16">
    <name type="scientific">Kluyveromyces dobzhanskii CBS 2104</name>
    <dbReference type="NCBI Taxonomy" id="1427455"/>
    <lineage>
        <taxon>Eukaryota</taxon>
        <taxon>Fungi</taxon>
        <taxon>Dikarya</taxon>
        <taxon>Ascomycota</taxon>
        <taxon>Saccharomycotina</taxon>
        <taxon>Saccharomycetes</taxon>
        <taxon>Saccharomycetales</taxon>
        <taxon>Saccharomycetaceae</taxon>
        <taxon>Kluyveromyces</taxon>
    </lineage>
</organism>
<evidence type="ECO:0000256" key="8">
    <source>
        <dbReference type="ARBA" id="ARBA00022801"/>
    </source>
</evidence>
<comment type="caution">
    <text evidence="15">The sequence shown here is derived from an EMBL/GenBank/DDBJ whole genome shotgun (WGS) entry which is preliminary data.</text>
</comment>
<protein>
    <recommendedName>
        <fullName evidence="5">Exonuclease V, mitochondrial</fullName>
    </recommendedName>
    <alternativeName>
        <fullName evidence="14">Defects in morphology protein 1</fullName>
    </alternativeName>
</protein>
<evidence type="ECO:0000256" key="11">
    <source>
        <dbReference type="ARBA" id="ARBA00023004"/>
    </source>
</evidence>
<evidence type="ECO:0000256" key="10">
    <source>
        <dbReference type="ARBA" id="ARBA00022842"/>
    </source>
</evidence>
<dbReference type="PANTHER" id="PTHR14464">
    <property type="entry name" value="EXONUCLEASE V"/>
    <property type="match status" value="1"/>
</dbReference>
<keyword evidence="16" id="KW-1185">Reference proteome</keyword>
<evidence type="ECO:0000256" key="1">
    <source>
        <dbReference type="ARBA" id="ARBA00001946"/>
    </source>
</evidence>
<evidence type="ECO:0000256" key="9">
    <source>
        <dbReference type="ARBA" id="ARBA00022839"/>
    </source>
</evidence>
<comment type="cofactor">
    <cofactor evidence="2">
        <name>[4Fe-4S] cluster</name>
        <dbReference type="ChEBI" id="CHEBI:49883"/>
    </cofactor>
</comment>
<dbReference type="Proteomes" id="UP000031516">
    <property type="component" value="Unassembled WGS sequence"/>
</dbReference>
<dbReference type="InterPro" id="IPR019190">
    <property type="entry name" value="EXOV"/>
</dbReference>
<keyword evidence="9" id="KW-0269">Exonuclease</keyword>
<sequence length="549" mass="63552">MIRRLIRAYSVKRNTNLILEDLEPIKFTKEDNNAISSVLKLVKVKQTGAGASADAKPNRTKSKQEYIDGKVAVIRNLFPGEEGSAYVSMEPLNHLKNPYFDVYSKTVRDEKGKVRFAGTERLSVTKLLTKRWCELNQMYDIYSRLPIFQHRQLKVGKAGHEKLEKAIHGIAPAVEDFMETYEWELAKDDTHQLADNWFQCLHRLITLFSTGEAREILCHAYIDSRTCQLIDGEVKDDQDILISGIIDHVILFHVNDRRPKSLEPDLREVNGFDLQQILSYLDRTVPQVENLQIAVSDVKTRPRAIVPNHASVVHASKLQVMYYRNFLETLGQDPNVTYQRLLLNATRRGINVDDHINISNLIYFMEIDSSIRPDLERIMSGQPIGFEPFDKHYELKAGDEEPITGDPNEYNLSPYADSTMEESTLERYGVFYQKWVNPPTLRYFAARLAQMYEKLTPLLSNQLMIEYYTGDYKFYTERFQYDPQLLQEECHSSSQFWFGKRPVEPIAPTKKNIVTFCKHCDFHDVCSWRASGNNLFKDLGPELEKVCKP</sequence>